<dbReference type="InterPro" id="IPR036116">
    <property type="entry name" value="FN3_sf"/>
</dbReference>
<keyword evidence="11" id="KW-1185">Reference proteome</keyword>
<dbReference type="Pfam" id="PF00078">
    <property type="entry name" value="RVT_1"/>
    <property type="match status" value="1"/>
</dbReference>
<keyword evidence="4" id="KW-0677">Repeat</keyword>
<dbReference type="InterPro" id="IPR036772">
    <property type="entry name" value="SRCR-like_dom_sf"/>
</dbReference>
<sequence length="801" mass="90146">MLEAIDNKNLTALILLDLSKAFDTVSHSILLHKLSCIGASPEAVKWFQDYLTGRYQYVRIGSTKSSARPITHGVPQCAILSPLLFCIYINDLPGSIQSCNLDSYVDDSKLYKSFCIYDLEQTTINLEADLQIAAKWCLELQLLINPEKTKFLVVGSRHMLQNVPTEISLTFLGKTIRPVLLAKDLGINLDSYLSYDDHISKLVSSCMRKLCQINRVKDSFDNETLKLVIETLVINKLLYCSTVWSNTSSNNVNKLQSVQNFACRVISGVGKFDHITPALRELNWLPVEKLLLERDTVMAYKCFNGLAPDYLVDKFIKRSDIHDRSTRNHDLLDIPLYKSAAGNQSLTELQLIGSNLPYQGHLLHDGTTFCNPMWSSKDANVSCIQLGYPGVNVEQWNSSYFGNIGSLSGVRTLERRYNCSGTEGSLQLCSQAIGSEITCEKENAISVTCQSYIRLRGSDIPLKGRVEIFHQGTWGTVCTYNGESFATSAQVACWELGFNDAVQHGRWESPLVSGKIWLKDVKCWGDEKSLVFCPHNNWKYTGCGHYYDRYVKCSICSNGLLEDTASFPDSVFNASAAQFPDFGPSSARLYSPQPWCLPENHPYENQFLEISLPGIFSLSAVATVGGDMGYVSSYILSYMVSGYSWKYATVGTQKLIFGNTNDETHNVIRRDLDFAIQAQKVRFTPKTWQRVPCMRVELCGREIPRCNPPNIMVKNITSNSVLISWLPLRVPTKTKTLHKKYSVTITSDVEQHIQYSNITELTSLFITNLIPYHRYMYTVKAIGLEECFGEDFPLQTKQAGK</sequence>
<dbReference type="InterPro" id="IPR013783">
    <property type="entry name" value="Ig-like_fold"/>
</dbReference>
<dbReference type="EMBL" id="CACRXK020002654">
    <property type="protein sequence ID" value="CAB3995386.1"/>
    <property type="molecule type" value="Genomic_DNA"/>
</dbReference>
<evidence type="ECO:0000256" key="2">
    <source>
        <dbReference type="ARBA" id="ARBA00022692"/>
    </source>
</evidence>
<dbReference type="SUPFAM" id="SSF56487">
    <property type="entry name" value="SRCR-like"/>
    <property type="match status" value="2"/>
</dbReference>
<feature type="disulfide bond" evidence="9">
    <location>
        <begin position="419"/>
        <end position="429"/>
    </location>
</feature>
<dbReference type="OrthoDB" id="5971222at2759"/>
<comment type="caution">
    <text evidence="9">Lacks conserved residue(s) required for the propagation of feature annotation.</text>
</comment>
<evidence type="ECO:0000256" key="9">
    <source>
        <dbReference type="PROSITE-ProRule" id="PRU00196"/>
    </source>
</evidence>
<dbReference type="InterPro" id="IPR000477">
    <property type="entry name" value="RT_dom"/>
</dbReference>
<dbReference type="SMART" id="SM00202">
    <property type="entry name" value="SR"/>
    <property type="match status" value="2"/>
</dbReference>
<keyword evidence="6" id="KW-0472">Membrane</keyword>
<dbReference type="InterPro" id="IPR003961">
    <property type="entry name" value="FN3_dom"/>
</dbReference>
<evidence type="ECO:0000256" key="6">
    <source>
        <dbReference type="ARBA" id="ARBA00023136"/>
    </source>
</evidence>
<organism evidence="10 11">
    <name type="scientific">Paramuricea clavata</name>
    <name type="common">Red gorgonian</name>
    <name type="synonym">Violescent sea-whip</name>
    <dbReference type="NCBI Taxonomy" id="317549"/>
    <lineage>
        <taxon>Eukaryota</taxon>
        <taxon>Metazoa</taxon>
        <taxon>Cnidaria</taxon>
        <taxon>Anthozoa</taxon>
        <taxon>Octocorallia</taxon>
        <taxon>Malacalcyonacea</taxon>
        <taxon>Plexauridae</taxon>
        <taxon>Paramuricea</taxon>
    </lineage>
</organism>
<dbReference type="Gene3D" id="2.60.120.260">
    <property type="entry name" value="Galactose-binding domain-like"/>
    <property type="match status" value="1"/>
</dbReference>
<evidence type="ECO:0000256" key="1">
    <source>
        <dbReference type="ARBA" id="ARBA00004167"/>
    </source>
</evidence>
<keyword evidence="7 9" id="KW-1015">Disulfide bond</keyword>
<dbReference type="InterPro" id="IPR000421">
    <property type="entry name" value="FA58C"/>
</dbReference>
<dbReference type="Gene3D" id="3.10.250.10">
    <property type="entry name" value="SRCR-like domain"/>
    <property type="match status" value="2"/>
</dbReference>
<keyword evidence="10" id="KW-0695">RNA-directed DNA polymerase</keyword>
<evidence type="ECO:0000256" key="8">
    <source>
        <dbReference type="ARBA" id="ARBA00023180"/>
    </source>
</evidence>
<proteinExistence type="predicted"/>
<name>A0A7D9HXR9_PARCT</name>
<dbReference type="PROSITE" id="PS50853">
    <property type="entry name" value="FN3"/>
    <property type="match status" value="1"/>
</dbReference>
<comment type="subcellular location">
    <subcellularLocation>
        <location evidence="1">Membrane</location>
        <topology evidence="1">Single-pass membrane protein</topology>
    </subcellularLocation>
</comment>
<gene>
    <name evidence="10" type="ORF">PACLA_8A074847</name>
</gene>
<protein>
    <submittedName>
        <fullName evidence="10">RNA-directed DNA polymerase from transposon BS</fullName>
    </submittedName>
</protein>
<dbReference type="GO" id="GO:0016020">
    <property type="term" value="C:membrane"/>
    <property type="evidence" value="ECO:0007669"/>
    <property type="project" value="UniProtKB-SubCell"/>
</dbReference>
<dbReference type="PROSITE" id="PS50022">
    <property type="entry name" value="FA58C_3"/>
    <property type="match status" value="1"/>
</dbReference>
<dbReference type="Gene3D" id="2.60.40.10">
    <property type="entry name" value="Immunoglobulins"/>
    <property type="match status" value="1"/>
</dbReference>
<dbReference type="SUPFAM" id="SSF49785">
    <property type="entry name" value="Galactose-binding domain-like"/>
    <property type="match status" value="1"/>
</dbReference>
<dbReference type="PRINTS" id="PR00258">
    <property type="entry name" value="SPERACTRCPTR"/>
</dbReference>
<dbReference type="FunFam" id="3.10.250.10:FF:000016">
    <property type="entry name" value="Scavenger receptor cysteine-rich protein type 12"/>
    <property type="match status" value="1"/>
</dbReference>
<keyword evidence="10" id="KW-0548">Nucleotidyltransferase</keyword>
<dbReference type="Pfam" id="PF00754">
    <property type="entry name" value="F5_F8_type_C"/>
    <property type="match status" value="1"/>
</dbReference>
<feature type="disulfide bond" evidence="9">
    <location>
        <begin position="523"/>
        <end position="533"/>
    </location>
</feature>
<dbReference type="PROSITE" id="PS50878">
    <property type="entry name" value="RT_POL"/>
    <property type="match status" value="1"/>
</dbReference>
<accession>A0A7D9HXR9</accession>
<evidence type="ECO:0000313" key="11">
    <source>
        <dbReference type="Proteomes" id="UP001152795"/>
    </source>
</evidence>
<keyword evidence="5" id="KW-1133">Transmembrane helix</keyword>
<evidence type="ECO:0000256" key="7">
    <source>
        <dbReference type="ARBA" id="ARBA00023157"/>
    </source>
</evidence>
<evidence type="ECO:0000313" key="10">
    <source>
        <dbReference type="EMBL" id="CAB3995386.1"/>
    </source>
</evidence>
<dbReference type="SUPFAM" id="SSF49265">
    <property type="entry name" value="Fibronectin type III"/>
    <property type="match status" value="1"/>
</dbReference>
<dbReference type="CDD" id="cd00063">
    <property type="entry name" value="FN3"/>
    <property type="match status" value="1"/>
</dbReference>
<dbReference type="Pfam" id="PF00530">
    <property type="entry name" value="SRCR"/>
    <property type="match status" value="2"/>
</dbReference>
<dbReference type="Proteomes" id="UP001152795">
    <property type="component" value="Unassembled WGS sequence"/>
</dbReference>
<dbReference type="InterPro" id="IPR008979">
    <property type="entry name" value="Galactose-bd-like_sf"/>
</dbReference>
<keyword evidence="2" id="KW-0812">Transmembrane</keyword>
<evidence type="ECO:0000256" key="4">
    <source>
        <dbReference type="ARBA" id="ARBA00022737"/>
    </source>
</evidence>
<keyword evidence="8" id="KW-0325">Glycoprotein</keyword>
<dbReference type="PANTHER" id="PTHR33332">
    <property type="entry name" value="REVERSE TRANSCRIPTASE DOMAIN-CONTAINING PROTEIN"/>
    <property type="match status" value="1"/>
</dbReference>
<evidence type="ECO:0000256" key="5">
    <source>
        <dbReference type="ARBA" id="ARBA00022989"/>
    </source>
</evidence>
<evidence type="ECO:0000256" key="3">
    <source>
        <dbReference type="ARBA" id="ARBA00022729"/>
    </source>
</evidence>
<reference evidence="10" key="1">
    <citation type="submission" date="2020-04" db="EMBL/GenBank/DDBJ databases">
        <authorList>
            <person name="Alioto T."/>
            <person name="Alioto T."/>
            <person name="Gomez Garrido J."/>
        </authorList>
    </citation>
    <scope>NUCLEOTIDE SEQUENCE</scope>
    <source>
        <strain evidence="10">A484AB</strain>
    </source>
</reference>
<dbReference type="PROSITE" id="PS50287">
    <property type="entry name" value="SRCR_2"/>
    <property type="match status" value="2"/>
</dbReference>
<dbReference type="InterPro" id="IPR001190">
    <property type="entry name" value="SRCR"/>
</dbReference>
<dbReference type="AlphaFoldDB" id="A0A7D9HXR9"/>
<comment type="caution">
    <text evidence="10">The sequence shown here is derived from an EMBL/GenBank/DDBJ whole genome shotgun (WGS) entry which is preliminary data.</text>
</comment>
<keyword evidence="10" id="KW-0808">Transferase</keyword>
<dbReference type="Pfam" id="PF00041">
    <property type="entry name" value="fn3"/>
    <property type="match status" value="1"/>
</dbReference>
<keyword evidence="3" id="KW-0732">Signal</keyword>
<dbReference type="GO" id="GO:0003964">
    <property type="term" value="F:RNA-directed DNA polymerase activity"/>
    <property type="evidence" value="ECO:0007669"/>
    <property type="project" value="UniProtKB-KW"/>
</dbReference>